<comment type="caution">
    <text evidence="1">The sequence shown here is derived from an EMBL/GenBank/DDBJ whole genome shotgun (WGS) entry which is preliminary data.</text>
</comment>
<evidence type="ECO:0000313" key="2">
    <source>
        <dbReference type="Proteomes" id="UP001500460"/>
    </source>
</evidence>
<proteinExistence type="predicted"/>
<evidence type="ECO:0008006" key="3">
    <source>
        <dbReference type="Google" id="ProtNLM"/>
    </source>
</evidence>
<keyword evidence="2" id="KW-1185">Reference proteome</keyword>
<name>A0ABN3K1B3_9ACTN</name>
<evidence type="ECO:0000313" key="1">
    <source>
        <dbReference type="EMBL" id="GAA2445493.1"/>
    </source>
</evidence>
<organism evidence="1 2">
    <name type="scientific">Streptomyces glaucus</name>
    <dbReference type="NCBI Taxonomy" id="284029"/>
    <lineage>
        <taxon>Bacteria</taxon>
        <taxon>Bacillati</taxon>
        <taxon>Actinomycetota</taxon>
        <taxon>Actinomycetes</taxon>
        <taxon>Kitasatosporales</taxon>
        <taxon>Streptomycetaceae</taxon>
        <taxon>Streptomyces</taxon>
    </lineage>
</organism>
<dbReference type="NCBIfam" id="NF041823">
    <property type="entry name" value="daptide_RRE"/>
    <property type="match status" value="1"/>
</dbReference>
<gene>
    <name evidence="1" type="ORF">GCM10010421_41140</name>
</gene>
<reference evidence="1 2" key="1">
    <citation type="journal article" date="2019" name="Int. J. Syst. Evol. Microbiol.">
        <title>The Global Catalogue of Microorganisms (GCM) 10K type strain sequencing project: providing services to taxonomists for standard genome sequencing and annotation.</title>
        <authorList>
            <consortium name="The Broad Institute Genomics Platform"/>
            <consortium name="The Broad Institute Genome Sequencing Center for Infectious Disease"/>
            <person name="Wu L."/>
            <person name="Ma J."/>
        </authorList>
    </citation>
    <scope>NUCLEOTIDE SEQUENCE [LARGE SCALE GENOMIC DNA]</scope>
    <source>
        <strain evidence="1 2">JCM 6922</strain>
    </source>
</reference>
<accession>A0ABN3K1B3</accession>
<sequence length="372" mass="38755">MNEELIARVGRHLRSWVTGRPVTGDVPGPETATVVLEDSACLDAVLGSDAVGPRTLVLAPGAPDGQDDRSGATVVGYEGSLSGSEGDASVGDVLFLQIQDYGVSPYMSLLGTTLVRVAGDTDFEMFLADADAARTEGRFAPFAVSPAVQLADLSALGGHVPEDGPGTRLYVNRDGSVSVSPQGLPLGTAGDSAAALRSAWERLSAASEVGGAVPLGAAVAEELRGTAVRRRPWLARYLVTLDLLRDLQTRGITEPRVSGFGSRLVPGLEEVEGALDADDPRAPFLCWTPEKAYVRVPDPGRTFQLGRRAAAITEMLLVLGSVEAVEEYAGRHTGDAETGPVDRAAVERVLAFFADKGVSLVPGAAPLLEATA</sequence>
<dbReference type="EMBL" id="BAAATK010000027">
    <property type="protein sequence ID" value="GAA2445493.1"/>
    <property type="molecule type" value="Genomic_DNA"/>
</dbReference>
<protein>
    <recommendedName>
        <fullName evidence="3">SUKH-4 immunity protein of toxin-antitoxin system</fullName>
    </recommendedName>
</protein>
<dbReference type="InterPro" id="IPR049693">
    <property type="entry name" value="Daptide_RRE"/>
</dbReference>
<dbReference type="Proteomes" id="UP001500460">
    <property type="component" value="Unassembled WGS sequence"/>
</dbReference>